<accession>A0ABS4TGJ2</accession>
<sequence>MTSFVGRRQATAEVKRVLSASRLVTLTGVGGVGKSRLALHVGREVRRAFPDGVWLVELATLSDPALVEQTVAAALDLLDHSHRDPATVLVEFLADKRLLLILDNCEHLLDGCASLAGRLLTTAPQLSMLATSRQPLGIAGEHLWPVPPLALPPTNVGAQAPKGTYDGLALFEDRAAAVVAGFTLDKNNRLAVTRLCRRLDGLPLAIELAAVRLRVLSVEEMLVRIEDRFMLLTGGSRAALPRHQTLRAAVEWSFELCSKPERLLWARCSVFAGDFDEDAAEGVCADAGLTVGEVFEAISGLVDKSILTREERASGSRYRILETIRHYGRERLEQAGDTALLRRRHRDYYLDLAAQADADSGGPRQYEWAERLRAERANLFAALDYCLTVPGQEREGLRLAACLWFYWAACGSVRDGRYWLDRALATDPAPSRERARALWTNGWIACLQGDIQAGLALVEEGRNLTQKLGDETGLTYAIQILGWAKMMSGDLPQAMSLFDHALARHRTSNRWTAQALIIFPMQVFTAGLSGDSGRAMTVLDESRAVCARQGDRLAMSWTLCCVGNWWAAGDRPQAAAYLRDSLRVKRDWNDQLGYPFCVDPLSWVAAAEGDWTRAAVLQGAADKMWGPIGTPLWGFASLIAQGKQCRARAREALGERAYQTAIQQGAQMSPEAVLAYALGEKPSTRATDPAGPPAATSVLTNREREVATLIAQGLTNKEIAARLVIAQRTAEGHVERILTKLGLTSRTQVATWLTRNDSRRT</sequence>
<dbReference type="GO" id="GO:0004674">
    <property type="term" value="F:protein serine/threonine kinase activity"/>
    <property type="evidence" value="ECO:0007669"/>
    <property type="project" value="UniProtKB-KW"/>
</dbReference>
<dbReference type="PRINTS" id="PR00364">
    <property type="entry name" value="DISEASERSIST"/>
</dbReference>
<dbReference type="SUPFAM" id="SSF46894">
    <property type="entry name" value="C-terminal effector domain of the bipartite response regulators"/>
    <property type="match status" value="1"/>
</dbReference>
<dbReference type="Gene3D" id="3.40.50.300">
    <property type="entry name" value="P-loop containing nucleotide triphosphate hydrolases"/>
    <property type="match status" value="1"/>
</dbReference>
<dbReference type="CDD" id="cd06170">
    <property type="entry name" value="LuxR_C_like"/>
    <property type="match status" value="1"/>
</dbReference>
<dbReference type="InterPro" id="IPR027417">
    <property type="entry name" value="P-loop_NTPase"/>
</dbReference>
<keyword evidence="2" id="KW-0808">Transferase</keyword>
<proteinExistence type="predicted"/>
<evidence type="ECO:0000259" key="1">
    <source>
        <dbReference type="PROSITE" id="PS50043"/>
    </source>
</evidence>
<comment type="caution">
    <text evidence="2">The sequence shown here is derived from an EMBL/GenBank/DDBJ whole genome shotgun (WGS) entry which is preliminary data.</text>
</comment>
<dbReference type="EMBL" id="JAGINW010000001">
    <property type="protein sequence ID" value="MBP2323530.1"/>
    <property type="molecule type" value="Genomic_DNA"/>
</dbReference>
<dbReference type="PROSITE" id="PS50043">
    <property type="entry name" value="HTH_LUXR_2"/>
    <property type="match status" value="1"/>
</dbReference>
<evidence type="ECO:0000313" key="3">
    <source>
        <dbReference type="Proteomes" id="UP001519332"/>
    </source>
</evidence>
<dbReference type="InterPro" id="IPR011990">
    <property type="entry name" value="TPR-like_helical_dom_sf"/>
</dbReference>
<dbReference type="InterPro" id="IPR002182">
    <property type="entry name" value="NB-ARC"/>
</dbReference>
<protein>
    <submittedName>
        <fullName evidence="2">Non-specific serine/threonine protein kinase</fullName>
        <ecNumber evidence="2">2.7.11.1</ecNumber>
    </submittedName>
</protein>
<dbReference type="PANTHER" id="PTHR47691">
    <property type="entry name" value="REGULATOR-RELATED"/>
    <property type="match status" value="1"/>
</dbReference>
<dbReference type="PRINTS" id="PR00038">
    <property type="entry name" value="HTHLUXR"/>
</dbReference>
<organism evidence="2 3">
    <name type="scientific">Kibdelosporangium banguiense</name>
    <dbReference type="NCBI Taxonomy" id="1365924"/>
    <lineage>
        <taxon>Bacteria</taxon>
        <taxon>Bacillati</taxon>
        <taxon>Actinomycetota</taxon>
        <taxon>Actinomycetes</taxon>
        <taxon>Pseudonocardiales</taxon>
        <taxon>Pseudonocardiaceae</taxon>
        <taxon>Kibdelosporangium</taxon>
    </lineage>
</organism>
<dbReference type="SUPFAM" id="SSF52540">
    <property type="entry name" value="P-loop containing nucleoside triphosphate hydrolases"/>
    <property type="match status" value="1"/>
</dbReference>
<name>A0ABS4TGJ2_9PSEU</name>
<evidence type="ECO:0000313" key="2">
    <source>
        <dbReference type="EMBL" id="MBP2323530.1"/>
    </source>
</evidence>
<dbReference type="Gene3D" id="1.25.40.10">
    <property type="entry name" value="Tetratricopeptide repeat domain"/>
    <property type="match status" value="1"/>
</dbReference>
<dbReference type="Pfam" id="PF25872">
    <property type="entry name" value="HTH_77"/>
    <property type="match status" value="1"/>
</dbReference>
<keyword evidence="2" id="KW-0723">Serine/threonine-protein kinase</keyword>
<dbReference type="Proteomes" id="UP001519332">
    <property type="component" value="Unassembled WGS sequence"/>
</dbReference>
<dbReference type="RefSeq" id="WP_307855158.1">
    <property type="nucleotide sequence ID" value="NZ_JAGINW010000001.1"/>
</dbReference>
<dbReference type="PANTHER" id="PTHR47691:SF3">
    <property type="entry name" value="HTH-TYPE TRANSCRIPTIONAL REGULATOR RV0890C-RELATED"/>
    <property type="match status" value="1"/>
</dbReference>
<dbReference type="InterPro" id="IPR016032">
    <property type="entry name" value="Sig_transdc_resp-reg_C-effctor"/>
</dbReference>
<dbReference type="SUPFAM" id="SSF48452">
    <property type="entry name" value="TPR-like"/>
    <property type="match status" value="1"/>
</dbReference>
<dbReference type="SMART" id="SM00421">
    <property type="entry name" value="HTH_LUXR"/>
    <property type="match status" value="1"/>
</dbReference>
<dbReference type="InterPro" id="IPR000792">
    <property type="entry name" value="Tscrpt_reg_LuxR_C"/>
</dbReference>
<reference evidence="2 3" key="1">
    <citation type="submission" date="2021-03" db="EMBL/GenBank/DDBJ databases">
        <title>Sequencing the genomes of 1000 actinobacteria strains.</title>
        <authorList>
            <person name="Klenk H.-P."/>
        </authorList>
    </citation>
    <scope>NUCLEOTIDE SEQUENCE [LARGE SCALE GENOMIC DNA]</scope>
    <source>
        <strain evidence="2 3">DSM 46670</strain>
    </source>
</reference>
<dbReference type="InterPro" id="IPR058852">
    <property type="entry name" value="HTH_77"/>
</dbReference>
<dbReference type="InterPro" id="IPR036388">
    <property type="entry name" value="WH-like_DNA-bd_sf"/>
</dbReference>
<dbReference type="EC" id="2.7.11.1" evidence="2"/>
<keyword evidence="2" id="KW-0418">Kinase</keyword>
<gene>
    <name evidence="2" type="ORF">JOF56_003915</name>
</gene>
<keyword evidence="3" id="KW-1185">Reference proteome</keyword>
<feature type="domain" description="HTH luxR-type" evidence="1">
    <location>
        <begin position="692"/>
        <end position="757"/>
    </location>
</feature>
<dbReference type="Pfam" id="PF00196">
    <property type="entry name" value="GerE"/>
    <property type="match status" value="1"/>
</dbReference>
<dbReference type="Gene3D" id="1.10.10.10">
    <property type="entry name" value="Winged helix-like DNA-binding domain superfamily/Winged helix DNA-binding domain"/>
    <property type="match status" value="1"/>
</dbReference>
<dbReference type="Pfam" id="PF00931">
    <property type="entry name" value="NB-ARC"/>
    <property type="match status" value="1"/>
</dbReference>